<dbReference type="Pfam" id="PF07715">
    <property type="entry name" value="Plug"/>
    <property type="match status" value="1"/>
</dbReference>
<dbReference type="SUPFAM" id="SSF56935">
    <property type="entry name" value="Porins"/>
    <property type="match status" value="1"/>
</dbReference>
<evidence type="ECO:0000256" key="5">
    <source>
        <dbReference type="ARBA" id="ARBA00023077"/>
    </source>
</evidence>
<evidence type="ECO:0000313" key="13">
    <source>
        <dbReference type="EMBL" id="MCJ8208403.1"/>
    </source>
</evidence>
<evidence type="ECO:0000256" key="8">
    <source>
        <dbReference type="PROSITE-ProRule" id="PRU01360"/>
    </source>
</evidence>
<dbReference type="InterPro" id="IPR039426">
    <property type="entry name" value="TonB-dep_rcpt-like"/>
</dbReference>
<evidence type="ECO:0000256" key="1">
    <source>
        <dbReference type="ARBA" id="ARBA00004571"/>
    </source>
</evidence>
<dbReference type="Pfam" id="PF13715">
    <property type="entry name" value="CarbopepD_reg_2"/>
    <property type="match status" value="1"/>
</dbReference>
<evidence type="ECO:0000313" key="14">
    <source>
        <dbReference type="Proteomes" id="UP001139450"/>
    </source>
</evidence>
<evidence type="ECO:0000256" key="6">
    <source>
        <dbReference type="ARBA" id="ARBA00023136"/>
    </source>
</evidence>
<proteinExistence type="inferred from homology"/>
<comment type="caution">
    <text evidence="13">The sequence shown here is derived from an EMBL/GenBank/DDBJ whole genome shotgun (WGS) entry which is preliminary data.</text>
</comment>
<reference evidence="13" key="1">
    <citation type="submission" date="2022-04" db="EMBL/GenBank/DDBJ databases">
        <title>Mucilaginibacter sp. RS28 isolated from freshwater.</title>
        <authorList>
            <person name="Ko S.-R."/>
        </authorList>
    </citation>
    <scope>NUCLEOTIDE SEQUENCE</scope>
    <source>
        <strain evidence="13">RS28</strain>
    </source>
</reference>
<dbReference type="InterPro" id="IPR023997">
    <property type="entry name" value="TonB-dep_OMP_SusC/RagA_CS"/>
</dbReference>
<evidence type="ECO:0000256" key="9">
    <source>
        <dbReference type="RuleBase" id="RU003357"/>
    </source>
</evidence>
<keyword evidence="7 8" id="KW-0998">Cell outer membrane</keyword>
<dbReference type="Gene3D" id="2.60.40.1120">
    <property type="entry name" value="Carboxypeptidase-like, regulatory domain"/>
    <property type="match status" value="1"/>
</dbReference>
<sequence length="1218" mass="135303">MHKTITRLTGCLLLAFFLGCCFNVSAQKTASQIPLSEAVKEIETRFNAHFAYEHGLLDDKFTTRPLLKGKSLEDVLKNVLYPNNLIFLYVSENTYSIVARSSTFFTGMAPANSVAITVSKSATGDDAHSLRGRVTDENGTAIAYANVWVKGTNQATRTNDEGDFLLPAVKSSSVILFSMVGYNSQEIVVGDQIKLFVKLQANKTMLNEVNIISNGYQTLPKERSTGSAAILTSADIALRPQTNLIDRIEGLVPGVQVNVLSGDRGFFYQSGSTTATTQVALKSGVRNVGTFDYSTNIRGRSTLTGESTPLIVLDGAITEMDLATLNPNDVENITFLKDAAAASIWGVRAANGVIVITTKKGKQNQKPSINLSTTLTFGEKPDISYYKTMNSAQQLGYEKELVTRGFLPAITATDYYSASYLVSPGTYLAQQLKAGTISQSQYDNQVAAWSAIDNRSQISKYFYQGEQSQQYNFSVNGGTDNSNYYYGVSYSQQRPTEIRDYGKRLTATLNNSWKLFNWATLSTSFKGSFFNLVNNGLNLYSLYTPSNSTLLPYELIADGNGNGISYDRLNPAYTSTLSSKYKNWQYNYLNELGYNDNTEKDNNYVFNVNLKVPIYKGLSASGIFNNERTFSAIRTYQDPNSYFMRNILNYFTYPTAVSNSLGITNGGYLNQVNTNQNNYSLRAQLDYNYTFGKHQITALAGTEIRETNNGQNSLGLWGYNTQTGLTNSNINFSNTPTYTYIAGFSPTDVTGFYYGGYPSATDMKRRFLSYFGNAAYTYNNKYIISGSVRYDDYNNFGLDSKYRATPLWSSGLKWNINREEFLKDVRWLDQLALRATYGVNGNLSLSTYPYTYISLGSSDATTGQTYASIIAPANPQLRWEKTYVTNFGVDFGLFGNRLNGSVDIYNKNSKDLLYSFPTSSVYLGSTSPYLTRNAASMKSHGIDVGLNGTVFKIKDWSLGAGMTFSYNTNKVTSSYFSESLYSNYYGYYPPGISYITGYATDKLFVYRNAGLDANGLTQIYDHNGNIVKASQTTLGSLSDLKYAGRTTAPYYGGFNTSLNYKRFSLFAQFTYQFGNVFLKPSIQNYITSAYSRTNYDLSADIAKRWQAPGDEAKTVVPGLNGTVNQVNYSLYRYQYSDINVLKGDYVRMRQLTLNYQLSGAWMSKFKIKSAQVGATANNLGLIWTANKEGYDPNFVGYVGGNQGLPAARSYTLNINLNF</sequence>
<name>A0A9X1WZQ5_9SPHI</name>
<organism evidence="13 14">
    <name type="scientific">Mucilaginibacter straminoryzae</name>
    <dbReference type="NCBI Taxonomy" id="2932774"/>
    <lineage>
        <taxon>Bacteria</taxon>
        <taxon>Pseudomonadati</taxon>
        <taxon>Bacteroidota</taxon>
        <taxon>Sphingobacteriia</taxon>
        <taxon>Sphingobacteriales</taxon>
        <taxon>Sphingobacteriaceae</taxon>
        <taxon>Mucilaginibacter</taxon>
    </lineage>
</organism>
<dbReference type="AlphaFoldDB" id="A0A9X1WZQ5"/>
<dbReference type="InterPro" id="IPR036942">
    <property type="entry name" value="Beta-barrel_TonB_sf"/>
</dbReference>
<dbReference type="SUPFAM" id="SSF49464">
    <property type="entry name" value="Carboxypeptidase regulatory domain-like"/>
    <property type="match status" value="1"/>
</dbReference>
<dbReference type="PROSITE" id="PS51257">
    <property type="entry name" value="PROKAR_LIPOPROTEIN"/>
    <property type="match status" value="1"/>
</dbReference>
<dbReference type="RefSeq" id="WP_245128233.1">
    <property type="nucleotide sequence ID" value="NZ_JALJEJ010000001.1"/>
</dbReference>
<feature type="domain" description="TonB-dependent receptor-like beta-barrel" evidence="11">
    <location>
        <begin position="567"/>
        <end position="1065"/>
    </location>
</feature>
<feature type="signal peptide" evidence="10">
    <location>
        <begin position="1"/>
        <end position="26"/>
    </location>
</feature>
<dbReference type="EMBL" id="JALJEJ010000001">
    <property type="protein sequence ID" value="MCJ8208403.1"/>
    <property type="molecule type" value="Genomic_DNA"/>
</dbReference>
<dbReference type="Proteomes" id="UP001139450">
    <property type="component" value="Unassembled WGS sequence"/>
</dbReference>
<evidence type="ECO:0000256" key="7">
    <source>
        <dbReference type="ARBA" id="ARBA00023237"/>
    </source>
</evidence>
<dbReference type="InterPro" id="IPR000531">
    <property type="entry name" value="Beta-barrel_TonB"/>
</dbReference>
<dbReference type="Gene3D" id="2.40.170.20">
    <property type="entry name" value="TonB-dependent receptor, beta-barrel domain"/>
    <property type="match status" value="1"/>
</dbReference>
<keyword evidence="14" id="KW-1185">Reference proteome</keyword>
<comment type="subcellular location">
    <subcellularLocation>
        <location evidence="1 8">Cell outer membrane</location>
        <topology evidence="1 8">Multi-pass membrane protein</topology>
    </subcellularLocation>
</comment>
<evidence type="ECO:0000259" key="11">
    <source>
        <dbReference type="Pfam" id="PF00593"/>
    </source>
</evidence>
<comment type="similarity">
    <text evidence="8 9">Belongs to the TonB-dependent receptor family.</text>
</comment>
<evidence type="ECO:0000256" key="2">
    <source>
        <dbReference type="ARBA" id="ARBA00022448"/>
    </source>
</evidence>
<dbReference type="InterPro" id="IPR008969">
    <property type="entry name" value="CarboxyPept-like_regulatory"/>
</dbReference>
<feature type="domain" description="TonB-dependent receptor plug" evidence="12">
    <location>
        <begin position="221"/>
        <end position="353"/>
    </location>
</feature>
<keyword evidence="2 8" id="KW-0813">Transport</keyword>
<dbReference type="GO" id="GO:0009279">
    <property type="term" value="C:cell outer membrane"/>
    <property type="evidence" value="ECO:0007669"/>
    <property type="project" value="UniProtKB-SubCell"/>
</dbReference>
<dbReference type="NCBIfam" id="TIGR04056">
    <property type="entry name" value="OMP_RagA_SusC"/>
    <property type="match status" value="1"/>
</dbReference>
<keyword evidence="6 8" id="KW-0472">Membrane</keyword>
<evidence type="ECO:0000256" key="3">
    <source>
        <dbReference type="ARBA" id="ARBA00022452"/>
    </source>
</evidence>
<dbReference type="InterPro" id="IPR037066">
    <property type="entry name" value="Plug_dom_sf"/>
</dbReference>
<keyword evidence="4 8" id="KW-0812">Transmembrane</keyword>
<dbReference type="Pfam" id="PF00593">
    <property type="entry name" value="TonB_dep_Rec_b-barrel"/>
    <property type="match status" value="1"/>
</dbReference>
<dbReference type="Gene3D" id="2.170.130.10">
    <property type="entry name" value="TonB-dependent receptor, plug domain"/>
    <property type="match status" value="1"/>
</dbReference>
<evidence type="ECO:0000256" key="4">
    <source>
        <dbReference type="ARBA" id="ARBA00022692"/>
    </source>
</evidence>
<keyword evidence="3 8" id="KW-1134">Transmembrane beta strand</keyword>
<evidence type="ECO:0000259" key="12">
    <source>
        <dbReference type="Pfam" id="PF07715"/>
    </source>
</evidence>
<gene>
    <name evidence="13" type="ORF">MUY27_01695</name>
</gene>
<keyword evidence="5 9" id="KW-0798">TonB box</keyword>
<dbReference type="NCBIfam" id="TIGR04057">
    <property type="entry name" value="SusC_RagA_signa"/>
    <property type="match status" value="1"/>
</dbReference>
<keyword evidence="10" id="KW-0732">Signal</keyword>
<dbReference type="InterPro" id="IPR023996">
    <property type="entry name" value="TonB-dep_OMP_SusC/RagA"/>
</dbReference>
<evidence type="ECO:0000256" key="10">
    <source>
        <dbReference type="SAM" id="SignalP"/>
    </source>
</evidence>
<dbReference type="PROSITE" id="PS52016">
    <property type="entry name" value="TONB_DEPENDENT_REC_3"/>
    <property type="match status" value="1"/>
</dbReference>
<protein>
    <submittedName>
        <fullName evidence="13">SusC/RagA family TonB-linked outer membrane protein</fullName>
    </submittedName>
</protein>
<accession>A0A9X1WZQ5</accession>
<dbReference type="InterPro" id="IPR012910">
    <property type="entry name" value="Plug_dom"/>
</dbReference>
<feature type="chain" id="PRO_5040956496" evidence="10">
    <location>
        <begin position="27"/>
        <end position="1218"/>
    </location>
</feature>